<dbReference type="WBParaSite" id="ACRNAN_scaffold6796.g7978.t1">
    <property type="protein sequence ID" value="ACRNAN_scaffold6796.g7978.t1"/>
    <property type="gene ID" value="ACRNAN_scaffold6796.g7978"/>
</dbReference>
<dbReference type="GO" id="GO:0004185">
    <property type="term" value="F:serine-type carboxypeptidase activity"/>
    <property type="evidence" value="ECO:0007669"/>
    <property type="project" value="UniProtKB-UniRule"/>
</dbReference>
<dbReference type="PRINTS" id="PR00724">
    <property type="entry name" value="CRBOXYPTASEC"/>
</dbReference>
<dbReference type="GO" id="GO:0006508">
    <property type="term" value="P:proteolysis"/>
    <property type="evidence" value="ECO:0007669"/>
    <property type="project" value="UniProtKB-KW"/>
</dbReference>
<keyword evidence="8" id="KW-1185">Reference proteome</keyword>
<evidence type="ECO:0000256" key="7">
    <source>
        <dbReference type="RuleBase" id="RU361156"/>
    </source>
</evidence>
<dbReference type="PROSITE" id="PS00131">
    <property type="entry name" value="CARBOXYPEPT_SER_SER"/>
    <property type="match status" value="1"/>
</dbReference>
<keyword evidence="5 7" id="KW-0378">Hydrolase</keyword>
<evidence type="ECO:0000313" key="8">
    <source>
        <dbReference type="Proteomes" id="UP000887540"/>
    </source>
</evidence>
<evidence type="ECO:0000256" key="5">
    <source>
        <dbReference type="ARBA" id="ARBA00022801"/>
    </source>
</evidence>
<dbReference type="EC" id="3.4.16.-" evidence="7"/>
<dbReference type="AlphaFoldDB" id="A0A914EAF0"/>
<evidence type="ECO:0000256" key="2">
    <source>
        <dbReference type="ARBA" id="ARBA00022645"/>
    </source>
</evidence>
<dbReference type="Pfam" id="PF00450">
    <property type="entry name" value="Peptidase_S10"/>
    <property type="match status" value="1"/>
</dbReference>
<evidence type="ECO:0000256" key="6">
    <source>
        <dbReference type="ARBA" id="ARBA00023180"/>
    </source>
</evidence>
<keyword evidence="6" id="KW-0325">Glycoprotein</keyword>
<protein>
    <recommendedName>
        <fullName evidence="7">Carboxypeptidase</fullName>
        <ecNumber evidence="7">3.4.16.-</ecNumber>
    </recommendedName>
</protein>
<dbReference type="InterPro" id="IPR033124">
    <property type="entry name" value="Ser_caboxypep_his_AS"/>
</dbReference>
<evidence type="ECO:0000256" key="1">
    <source>
        <dbReference type="ARBA" id="ARBA00009431"/>
    </source>
</evidence>
<sequence length="460" mass="51743">MEDLPGINFKPNFLHYSGFLQAAPTRYFHYWLTRHQYATSTSPVILWLNGGPGCSSLGGLIEELGPFHVKNYGNTVYENVYAWNKVGHVLFLESPAGVGFSYATDGNITTDDDQVAKDNYNSLVYFFQYKFPELKNNDFYITGESYGGVYVPTLAVLVANDKSNFPNFKGIAIGNGLFNFPNNYNTIVPLYYYHMLMRQNLYDTVAVQCCNGNTYGCDYFSLLKNSSCRPLILEQLNQADELDPYNLYSFCYLDGGPQSKRNFIFKNLFKAAGISPHEIEGRGAALPLCEQVNNTEVYLNRADVRTALHIPSNLPYWTDCSDAVSNVYNIVHYDMSPEFQILIQKGIRVLIYNGDVDTVCNGVMNKQFLAKLGLNILGTNVTNGQAWYYTNEDPNVAGYITQFSGNLDFVTVRGSGHFVPEDKPKEALQLIYNFIAKTGNYSLPIPFSTDPQPIINQTIL</sequence>
<name>A0A914EAF0_9BILA</name>
<dbReference type="PROSITE" id="PS00560">
    <property type="entry name" value="CARBOXYPEPT_SER_HIS"/>
    <property type="match status" value="1"/>
</dbReference>
<comment type="similarity">
    <text evidence="1 7">Belongs to the peptidase S10 family.</text>
</comment>
<dbReference type="InterPro" id="IPR001563">
    <property type="entry name" value="Peptidase_S10"/>
</dbReference>
<dbReference type="Proteomes" id="UP000887540">
    <property type="component" value="Unplaced"/>
</dbReference>
<keyword evidence="4" id="KW-0732">Signal</keyword>
<dbReference type="InterPro" id="IPR029058">
    <property type="entry name" value="AB_hydrolase_fold"/>
</dbReference>
<keyword evidence="2 7" id="KW-0121">Carboxypeptidase</keyword>
<dbReference type="Gene3D" id="3.40.50.1820">
    <property type="entry name" value="alpha/beta hydrolase"/>
    <property type="match status" value="1"/>
</dbReference>
<reference evidence="9" key="1">
    <citation type="submission" date="2022-11" db="UniProtKB">
        <authorList>
            <consortium name="WormBaseParasite"/>
        </authorList>
    </citation>
    <scope>IDENTIFICATION</scope>
</reference>
<organism evidence="8 9">
    <name type="scientific">Acrobeloides nanus</name>
    <dbReference type="NCBI Taxonomy" id="290746"/>
    <lineage>
        <taxon>Eukaryota</taxon>
        <taxon>Metazoa</taxon>
        <taxon>Ecdysozoa</taxon>
        <taxon>Nematoda</taxon>
        <taxon>Chromadorea</taxon>
        <taxon>Rhabditida</taxon>
        <taxon>Tylenchina</taxon>
        <taxon>Cephalobomorpha</taxon>
        <taxon>Cephaloboidea</taxon>
        <taxon>Cephalobidae</taxon>
        <taxon>Acrobeloides</taxon>
    </lineage>
</organism>
<keyword evidence="3 7" id="KW-0645">Protease</keyword>
<dbReference type="PANTHER" id="PTHR11802">
    <property type="entry name" value="SERINE PROTEASE FAMILY S10 SERINE CARBOXYPEPTIDASE"/>
    <property type="match status" value="1"/>
</dbReference>
<evidence type="ECO:0000256" key="3">
    <source>
        <dbReference type="ARBA" id="ARBA00022670"/>
    </source>
</evidence>
<evidence type="ECO:0000256" key="4">
    <source>
        <dbReference type="ARBA" id="ARBA00022729"/>
    </source>
</evidence>
<dbReference type="PANTHER" id="PTHR11802:SF113">
    <property type="entry name" value="SERINE CARBOXYPEPTIDASE CTSA-4.1"/>
    <property type="match status" value="1"/>
</dbReference>
<dbReference type="InterPro" id="IPR018202">
    <property type="entry name" value="Ser_caboxypep_ser_AS"/>
</dbReference>
<dbReference type="FunFam" id="3.40.50.12670:FF:000002">
    <property type="entry name" value="Carboxypeptidase"/>
    <property type="match status" value="1"/>
</dbReference>
<evidence type="ECO:0000313" key="9">
    <source>
        <dbReference type="WBParaSite" id="ACRNAN_scaffold6796.g7978.t1"/>
    </source>
</evidence>
<accession>A0A914EAF0</accession>
<proteinExistence type="inferred from homology"/>
<dbReference type="SUPFAM" id="SSF53474">
    <property type="entry name" value="alpha/beta-Hydrolases"/>
    <property type="match status" value="1"/>
</dbReference>